<feature type="non-terminal residue" evidence="1">
    <location>
        <position position="1"/>
    </location>
</feature>
<name>A0ACA9LLD2_9GLOM</name>
<dbReference type="Proteomes" id="UP000789702">
    <property type="component" value="Unassembled WGS sequence"/>
</dbReference>
<protein>
    <submittedName>
        <fullName evidence="1">13461_t:CDS:1</fullName>
    </submittedName>
</protein>
<gene>
    <name evidence="1" type="ORF">DHETER_LOCUS4269</name>
</gene>
<organism evidence="1 2">
    <name type="scientific">Dentiscutata heterogama</name>
    <dbReference type="NCBI Taxonomy" id="1316150"/>
    <lineage>
        <taxon>Eukaryota</taxon>
        <taxon>Fungi</taxon>
        <taxon>Fungi incertae sedis</taxon>
        <taxon>Mucoromycota</taxon>
        <taxon>Glomeromycotina</taxon>
        <taxon>Glomeromycetes</taxon>
        <taxon>Diversisporales</taxon>
        <taxon>Gigasporaceae</taxon>
        <taxon>Dentiscutata</taxon>
    </lineage>
</organism>
<keyword evidence="2" id="KW-1185">Reference proteome</keyword>
<proteinExistence type="predicted"/>
<sequence>IQYLLGESKKLHSKVFCPFLGVDCYETIKTCRRICEIANMDIVKTPYYNVNPNTDLILYKNNNLNEENQIKINTIGEYLATIKANCPYNNYTCQEKLFIQYYNILRDENQNENTFNNEYNI</sequence>
<evidence type="ECO:0000313" key="2">
    <source>
        <dbReference type="Proteomes" id="UP000789702"/>
    </source>
</evidence>
<dbReference type="EMBL" id="CAJVPU010004175">
    <property type="protein sequence ID" value="CAG8528786.1"/>
    <property type="molecule type" value="Genomic_DNA"/>
</dbReference>
<comment type="caution">
    <text evidence="1">The sequence shown here is derived from an EMBL/GenBank/DDBJ whole genome shotgun (WGS) entry which is preliminary data.</text>
</comment>
<evidence type="ECO:0000313" key="1">
    <source>
        <dbReference type="EMBL" id="CAG8528786.1"/>
    </source>
</evidence>
<accession>A0ACA9LLD2</accession>
<reference evidence="1" key="1">
    <citation type="submission" date="2021-06" db="EMBL/GenBank/DDBJ databases">
        <authorList>
            <person name="Kallberg Y."/>
            <person name="Tangrot J."/>
            <person name="Rosling A."/>
        </authorList>
    </citation>
    <scope>NUCLEOTIDE SEQUENCE</scope>
    <source>
        <strain evidence="1">IL203A</strain>
    </source>
</reference>